<dbReference type="GO" id="GO:0005634">
    <property type="term" value="C:nucleus"/>
    <property type="evidence" value="ECO:0007669"/>
    <property type="project" value="UniProtKB-SubCell"/>
</dbReference>
<feature type="region of interest" description="Disordered" evidence="6">
    <location>
        <begin position="85"/>
        <end position="117"/>
    </location>
</feature>
<evidence type="ECO:0000256" key="2">
    <source>
        <dbReference type="ARBA" id="ARBA00023015"/>
    </source>
</evidence>
<name>A0A6G1JWX4_9PLEO</name>
<dbReference type="PANTHER" id="PTHR31845:SF21">
    <property type="entry name" value="REGULATORY PROTEIN LEU3"/>
    <property type="match status" value="1"/>
</dbReference>
<protein>
    <recommendedName>
        <fullName evidence="7">Zn(2)-C6 fungal-type domain-containing protein</fullName>
    </recommendedName>
</protein>
<dbReference type="InterPro" id="IPR036864">
    <property type="entry name" value="Zn2-C6_fun-type_DNA-bd_sf"/>
</dbReference>
<dbReference type="CDD" id="cd00067">
    <property type="entry name" value="GAL4"/>
    <property type="match status" value="1"/>
</dbReference>
<comment type="subcellular location">
    <subcellularLocation>
        <location evidence="1">Nucleus</location>
    </subcellularLocation>
</comment>
<evidence type="ECO:0000259" key="7">
    <source>
        <dbReference type="PROSITE" id="PS50048"/>
    </source>
</evidence>
<feature type="compositionally biased region" description="Polar residues" evidence="6">
    <location>
        <begin position="85"/>
        <end position="94"/>
    </location>
</feature>
<evidence type="ECO:0000256" key="4">
    <source>
        <dbReference type="ARBA" id="ARBA00023163"/>
    </source>
</evidence>
<dbReference type="Pfam" id="PF00172">
    <property type="entry name" value="Zn_clus"/>
    <property type="match status" value="1"/>
</dbReference>
<organism evidence="8 9">
    <name type="scientific">Pleomassaria siparia CBS 279.74</name>
    <dbReference type="NCBI Taxonomy" id="1314801"/>
    <lineage>
        <taxon>Eukaryota</taxon>
        <taxon>Fungi</taxon>
        <taxon>Dikarya</taxon>
        <taxon>Ascomycota</taxon>
        <taxon>Pezizomycotina</taxon>
        <taxon>Dothideomycetes</taxon>
        <taxon>Pleosporomycetidae</taxon>
        <taxon>Pleosporales</taxon>
        <taxon>Pleomassariaceae</taxon>
        <taxon>Pleomassaria</taxon>
    </lineage>
</organism>
<reference evidence="8" key="1">
    <citation type="journal article" date="2020" name="Stud. Mycol.">
        <title>101 Dothideomycetes genomes: a test case for predicting lifestyles and emergence of pathogens.</title>
        <authorList>
            <person name="Haridas S."/>
            <person name="Albert R."/>
            <person name="Binder M."/>
            <person name="Bloem J."/>
            <person name="Labutti K."/>
            <person name="Salamov A."/>
            <person name="Andreopoulos B."/>
            <person name="Baker S."/>
            <person name="Barry K."/>
            <person name="Bills G."/>
            <person name="Bluhm B."/>
            <person name="Cannon C."/>
            <person name="Castanera R."/>
            <person name="Culley D."/>
            <person name="Daum C."/>
            <person name="Ezra D."/>
            <person name="Gonzalez J."/>
            <person name="Henrissat B."/>
            <person name="Kuo A."/>
            <person name="Liang C."/>
            <person name="Lipzen A."/>
            <person name="Lutzoni F."/>
            <person name="Magnuson J."/>
            <person name="Mondo S."/>
            <person name="Nolan M."/>
            <person name="Ohm R."/>
            <person name="Pangilinan J."/>
            <person name="Park H.-J."/>
            <person name="Ramirez L."/>
            <person name="Alfaro M."/>
            <person name="Sun H."/>
            <person name="Tritt A."/>
            <person name="Yoshinaga Y."/>
            <person name="Zwiers L.-H."/>
            <person name="Turgeon B."/>
            <person name="Goodwin S."/>
            <person name="Spatafora J."/>
            <person name="Crous P."/>
            <person name="Grigoriev I."/>
        </authorList>
    </citation>
    <scope>NUCLEOTIDE SEQUENCE</scope>
    <source>
        <strain evidence="8">CBS 279.74</strain>
    </source>
</reference>
<keyword evidence="3" id="KW-0238">DNA-binding</keyword>
<dbReference type="CDD" id="cd12148">
    <property type="entry name" value="fungal_TF_MHR"/>
    <property type="match status" value="1"/>
</dbReference>
<dbReference type="Gene3D" id="4.10.240.10">
    <property type="entry name" value="Zn(2)-C6 fungal-type DNA-binding domain"/>
    <property type="match status" value="1"/>
</dbReference>
<dbReference type="GO" id="GO:0008270">
    <property type="term" value="F:zinc ion binding"/>
    <property type="evidence" value="ECO:0007669"/>
    <property type="project" value="InterPro"/>
</dbReference>
<keyword evidence="9" id="KW-1185">Reference proteome</keyword>
<dbReference type="InterPro" id="IPR051089">
    <property type="entry name" value="prtT"/>
</dbReference>
<keyword evidence="5" id="KW-0539">Nucleus</keyword>
<sequence length="629" mass="70295">MEDSSSSQQAPSASGRKKAACAECRQQKMRCDGDVSAVDPPACSRCHRLKIPCVFSAPFRRTHKRKRLEELEQEASALKNQLLSASPAASANGSHSREAPRLPQPRLPQEVDLQNPPTLTIRRTYQNESSNTNSPTLSRAIEGLELVPGIIDDCFSLYFRHYHSMLPILDPDTTPNTLYQDSPFLFWLVISIGCRRYTRLPTLLQGLALPVTQLALQSVIVRINPIARMKGLILLVTWPFPSGPFYRDPCYVLGGTLLHMAMQCGLHVPTFSQDFAKRYHTLPEQEPVRRAELWAYVVITYQRTCSGSAQANLVSLELYNEQPQLKALLEMLPTTIRVQFQISDIITRAQKALLGLGLHSMTPQQERAMDALLKGFGIELDRLDDLASSIWDRLYIQIARQDLIVMYFYKSATTLDVQSSISIFEVTSKSLEMIRDLDKDYNLHRTCTRFLLTNTILSLSSLARILKGPFADYLDHTRGFNLFDAGVKFAQSCSVQRGDYGERGSLFADQLWKSTKAFRNPDGSINITLRVRNRLSGGPLHDVVRCWREEFTDLENMHSTSGLAIEAENHSSGSAGLDTTLDSGSICTGTSYNVSAAPELFLNNEIWGDLGLGLTDSWDMAGSSVGWMA</sequence>
<accession>A0A6G1JWX4</accession>
<dbReference type="PROSITE" id="PS50048">
    <property type="entry name" value="ZN2_CY6_FUNGAL_2"/>
    <property type="match status" value="1"/>
</dbReference>
<evidence type="ECO:0000256" key="5">
    <source>
        <dbReference type="ARBA" id="ARBA00023242"/>
    </source>
</evidence>
<gene>
    <name evidence="8" type="ORF">K504DRAFT_415923</name>
</gene>
<dbReference type="EMBL" id="MU005781">
    <property type="protein sequence ID" value="KAF2704755.1"/>
    <property type="molecule type" value="Genomic_DNA"/>
</dbReference>
<keyword evidence="4" id="KW-0804">Transcription</keyword>
<dbReference type="PROSITE" id="PS00463">
    <property type="entry name" value="ZN2_CY6_FUNGAL_1"/>
    <property type="match status" value="1"/>
</dbReference>
<dbReference type="SUPFAM" id="SSF57701">
    <property type="entry name" value="Zn2/Cys6 DNA-binding domain"/>
    <property type="match status" value="1"/>
</dbReference>
<dbReference type="OrthoDB" id="3163292at2759"/>
<keyword evidence="2" id="KW-0805">Transcription regulation</keyword>
<dbReference type="PANTHER" id="PTHR31845">
    <property type="entry name" value="FINGER DOMAIN PROTEIN, PUTATIVE-RELATED"/>
    <property type="match status" value="1"/>
</dbReference>
<evidence type="ECO:0000256" key="3">
    <source>
        <dbReference type="ARBA" id="ARBA00023125"/>
    </source>
</evidence>
<dbReference type="GO" id="GO:0000981">
    <property type="term" value="F:DNA-binding transcription factor activity, RNA polymerase II-specific"/>
    <property type="evidence" value="ECO:0007669"/>
    <property type="project" value="InterPro"/>
</dbReference>
<evidence type="ECO:0000313" key="8">
    <source>
        <dbReference type="EMBL" id="KAF2704755.1"/>
    </source>
</evidence>
<dbReference type="InterPro" id="IPR001138">
    <property type="entry name" value="Zn2Cys6_DnaBD"/>
</dbReference>
<evidence type="ECO:0000313" key="9">
    <source>
        <dbReference type="Proteomes" id="UP000799428"/>
    </source>
</evidence>
<evidence type="ECO:0000256" key="6">
    <source>
        <dbReference type="SAM" id="MobiDB-lite"/>
    </source>
</evidence>
<proteinExistence type="predicted"/>
<evidence type="ECO:0000256" key="1">
    <source>
        <dbReference type="ARBA" id="ARBA00004123"/>
    </source>
</evidence>
<dbReference type="Proteomes" id="UP000799428">
    <property type="component" value="Unassembled WGS sequence"/>
</dbReference>
<feature type="domain" description="Zn(2)-C6 fungal-type" evidence="7">
    <location>
        <begin position="20"/>
        <end position="55"/>
    </location>
</feature>
<dbReference type="AlphaFoldDB" id="A0A6G1JWX4"/>
<dbReference type="GO" id="GO:0000976">
    <property type="term" value="F:transcription cis-regulatory region binding"/>
    <property type="evidence" value="ECO:0007669"/>
    <property type="project" value="TreeGrafter"/>
</dbReference>
<dbReference type="SMART" id="SM00066">
    <property type="entry name" value="GAL4"/>
    <property type="match status" value="1"/>
</dbReference>